<dbReference type="InterPro" id="IPR013762">
    <property type="entry name" value="Integrase-like_cat_sf"/>
</dbReference>
<evidence type="ECO:0000256" key="1">
    <source>
        <dbReference type="ARBA" id="ARBA00023172"/>
    </source>
</evidence>
<evidence type="ECO:0000313" key="4">
    <source>
        <dbReference type="Proteomes" id="UP000276349"/>
    </source>
</evidence>
<protein>
    <recommendedName>
        <fullName evidence="2">Tyr recombinase domain-containing protein</fullName>
    </recommendedName>
</protein>
<evidence type="ECO:0000313" key="3">
    <source>
        <dbReference type="EMBL" id="RTQ87963.1"/>
    </source>
</evidence>
<feature type="domain" description="Tyr recombinase" evidence="2">
    <location>
        <begin position="1"/>
        <end position="56"/>
    </location>
</feature>
<organism evidence="3 4">
    <name type="scientific">Lysinibacillus telephonicus</name>
    <dbReference type="NCBI Taxonomy" id="1714840"/>
    <lineage>
        <taxon>Bacteria</taxon>
        <taxon>Bacillati</taxon>
        <taxon>Bacillota</taxon>
        <taxon>Bacilli</taxon>
        <taxon>Bacillales</taxon>
        <taxon>Bacillaceae</taxon>
        <taxon>Lysinibacillus</taxon>
    </lineage>
</organism>
<name>A0A431UF82_9BACI</name>
<dbReference type="EMBL" id="RXNR01000084">
    <property type="protein sequence ID" value="RTQ87963.1"/>
    <property type="molecule type" value="Genomic_DNA"/>
</dbReference>
<dbReference type="InterPro" id="IPR002104">
    <property type="entry name" value="Integrase_catalytic"/>
</dbReference>
<comment type="caution">
    <text evidence="3">The sequence shown here is derived from an EMBL/GenBank/DDBJ whole genome shotgun (WGS) entry which is preliminary data.</text>
</comment>
<reference evidence="3 4" key="1">
    <citation type="submission" date="2018-12" db="EMBL/GenBank/DDBJ databases">
        <authorList>
            <person name="Yu L."/>
        </authorList>
    </citation>
    <scope>NUCLEOTIDE SEQUENCE [LARGE SCALE GENOMIC DNA]</scope>
    <source>
        <strain evidence="3 4">S5H2222</strain>
    </source>
</reference>
<dbReference type="GO" id="GO:0006310">
    <property type="term" value="P:DNA recombination"/>
    <property type="evidence" value="ECO:0007669"/>
    <property type="project" value="UniProtKB-KW"/>
</dbReference>
<proteinExistence type="predicted"/>
<dbReference type="InterPro" id="IPR011010">
    <property type="entry name" value="DNA_brk_join_enz"/>
</dbReference>
<dbReference type="Pfam" id="PF00589">
    <property type="entry name" value="Phage_integrase"/>
    <property type="match status" value="1"/>
</dbReference>
<dbReference type="Proteomes" id="UP000276349">
    <property type="component" value="Unassembled WGS sequence"/>
</dbReference>
<gene>
    <name evidence="3" type="ORF">EKG35_18340</name>
</gene>
<dbReference type="OrthoDB" id="9803188at2"/>
<keyword evidence="1" id="KW-0233">DNA recombination</keyword>
<keyword evidence="4" id="KW-1185">Reference proteome</keyword>
<dbReference type="RefSeq" id="WP_126296003.1">
    <property type="nucleotide sequence ID" value="NZ_JAXUAO010000195.1"/>
</dbReference>
<sequence>MQELYLETDELKEFLKYTDRYRNIVYRTLIYLIAFTGMRPGEALALKTEDIDLEEN</sequence>
<dbReference type="Gene3D" id="1.10.443.10">
    <property type="entry name" value="Intergrase catalytic core"/>
    <property type="match status" value="1"/>
</dbReference>
<evidence type="ECO:0000259" key="2">
    <source>
        <dbReference type="PROSITE" id="PS51898"/>
    </source>
</evidence>
<dbReference type="GO" id="GO:0003677">
    <property type="term" value="F:DNA binding"/>
    <property type="evidence" value="ECO:0007669"/>
    <property type="project" value="InterPro"/>
</dbReference>
<dbReference type="AlphaFoldDB" id="A0A431UF82"/>
<dbReference type="PROSITE" id="PS51898">
    <property type="entry name" value="TYR_RECOMBINASE"/>
    <property type="match status" value="1"/>
</dbReference>
<accession>A0A431UF82</accession>
<dbReference type="GO" id="GO:0015074">
    <property type="term" value="P:DNA integration"/>
    <property type="evidence" value="ECO:0007669"/>
    <property type="project" value="InterPro"/>
</dbReference>
<dbReference type="SUPFAM" id="SSF56349">
    <property type="entry name" value="DNA breaking-rejoining enzymes"/>
    <property type="match status" value="1"/>
</dbReference>